<feature type="signal peptide" evidence="2">
    <location>
        <begin position="1"/>
        <end position="18"/>
    </location>
</feature>
<keyword evidence="2" id="KW-0732">Signal</keyword>
<evidence type="ECO:0000313" key="3">
    <source>
        <dbReference type="EMBL" id="KAL3395223.1"/>
    </source>
</evidence>
<feature type="transmembrane region" description="Helical" evidence="1">
    <location>
        <begin position="32"/>
        <end position="56"/>
    </location>
</feature>
<evidence type="ECO:0000256" key="2">
    <source>
        <dbReference type="SAM" id="SignalP"/>
    </source>
</evidence>
<feature type="chain" id="PRO_5044862714" description="TM2 domain-containing protein" evidence="2">
    <location>
        <begin position="19"/>
        <end position="69"/>
    </location>
</feature>
<dbReference type="AlphaFoldDB" id="A0ABD2WQZ1"/>
<reference evidence="3 4" key="1">
    <citation type="journal article" date="2024" name="bioRxiv">
        <title>A reference genome for Trichogramma kaykai: A tiny desert-dwelling parasitoid wasp with competing sex-ratio distorters.</title>
        <authorList>
            <person name="Culotta J."/>
            <person name="Lindsey A.R."/>
        </authorList>
    </citation>
    <scope>NUCLEOTIDE SEQUENCE [LARGE SCALE GENOMIC DNA]</scope>
    <source>
        <strain evidence="3 4">KSX58</strain>
    </source>
</reference>
<keyword evidence="1" id="KW-1133">Transmembrane helix</keyword>
<evidence type="ECO:0000313" key="4">
    <source>
        <dbReference type="Proteomes" id="UP001627154"/>
    </source>
</evidence>
<gene>
    <name evidence="3" type="ORF">TKK_010821</name>
</gene>
<accession>A0ABD2WQZ1</accession>
<organism evidence="3 4">
    <name type="scientific">Trichogramma kaykai</name>
    <dbReference type="NCBI Taxonomy" id="54128"/>
    <lineage>
        <taxon>Eukaryota</taxon>
        <taxon>Metazoa</taxon>
        <taxon>Ecdysozoa</taxon>
        <taxon>Arthropoda</taxon>
        <taxon>Hexapoda</taxon>
        <taxon>Insecta</taxon>
        <taxon>Pterygota</taxon>
        <taxon>Neoptera</taxon>
        <taxon>Endopterygota</taxon>
        <taxon>Hymenoptera</taxon>
        <taxon>Apocrita</taxon>
        <taxon>Proctotrupomorpha</taxon>
        <taxon>Chalcidoidea</taxon>
        <taxon>Trichogrammatidae</taxon>
        <taxon>Trichogramma</taxon>
    </lineage>
</organism>
<evidence type="ECO:0008006" key="5">
    <source>
        <dbReference type="Google" id="ProtNLM"/>
    </source>
</evidence>
<dbReference type="EMBL" id="JBJJXI010000085">
    <property type="protein sequence ID" value="KAL3395223.1"/>
    <property type="molecule type" value="Genomic_DNA"/>
</dbReference>
<keyword evidence="1" id="KW-0812">Transmembrane</keyword>
<keyword evidence="4" id="KW-1185">Reference proteome</keyword>
<keyword evidence="1" id="KW-0472">Membrane</keyword>
<sequence>MARIQALLLLLIEREALEDDPRRDETILLRGILLGICGANLFYKTSACNVFVFVYTRGVGQYMYIRIRL</sequence>
<name>A0ABD2WQZ1_9HYME</name>
<evidence type="ECO:0000256" key="1">
    <source>
        <dbReference type="SAM" id="Phobius"/>
    </source>
</evidence>
<protein>
    <recommendedName>
        <fullName evidence="5">TM2 domain-containing protein</fullName>
    </recommendedName>
</protein>
<comment type="caution">
    <text evidence="3">The sequence shown here is derived from an EMBL/GenBank/DDBJ whole genome shotgun (WGS) entry which is preliminary data.</text>
</comment>
<proteinExistence type="predicted"/>
<dbReference type="Proteomes" id="UP001627154">
    <property type="component" value="Unassembled WGS sequence"/>
</dbReference>